<evidence type="ECO:0000313" key="2">
    <source>
        <dbReference type="Proteomes" id="UP000658980"/>
    </source>
</evidence>
<dbReference type="CDD" id="cd07064">
    <property type="entry name" value="AlkD_like_1"/>
    <property type="match status" value="1"/>
</dbReference>
<dbReference type="PANTHER" id="PTHR34070:SF1">
    <property type="entry name" value="DNA ALKYLATION REPAIR PROTEIN"/>
    <property type="match status" value="1"/>
</dbReference>
<reference evidence="1 2" key="1">
    <citation type="submission" date="2020-08" db="EMBL/GenBank/DDBJ databases">
        <title>A Genomic Blueprint of the Chicken Gut Microbiome.</title>
        <authorList>
            <person name="Gilroy R."/>
            <person name="Ravi A."/>
            <person name="Getino M."/>
            <person name="Pursley I."/>
            <person name="Horton D.L."/>
            <person name="Alikhan N.-F."/>
            <person name="Baker D."/>
            <person name="Gharbi K."/>
            <person name="Hall N."/>
            <person name="Watson M."/>
            <person name="Adriaenssens E.M."/>
            <person name="Foster-Nyarko E."/>
            <person name="Jarju S."/>
            <person name="Secka A."/>
            <person name="Antonio M."/>
            <person name="Oren A."/>
            <person name="Chaudhuri R."/>
            <person name="La Ragione R.M."/>
            <person name="Hildebrand F."/>
            <person name="Pallen M.J."/>
        </authorList>
    </citation>
    <scope>NUCLEOTIDE SEQUENCE [LARGE SCALE GENOMIC DNA]</scope>
    <source>
        <strain evidence="1 2">Sa1BUA13</strain>
    </source>
</reference>
<protein>
    <submittedName>
        <fullName evidence="1">DNA alkylation repair protein</fullName>
    </submittedName>
</protein>
<organism evidence="1 2">
    <name type="scientific">Planococcus wigleyi</name>
    <dbReference type="NCBI Taxonomy" id="2762216"/>
    <lineage>
        <taxon>Bacteria</taxon>
        <taxon>Bacillati</taxon>
        <taxon>Bacillota</taxon>
        <taxon>Bacilli</taxon>
        <taxon>Bacillales</taxon>
        <taxon>Caryophanaceae</taxon>
        <taxon>Planococcus</taxon>
    </lineage>
</organism>
<dbReference type="Gene3D" id="1.25.40.290">
    <property type="entry name" value="ARM repeat domains"/>
    <property type="match status" value="1"/>
</dbReference>
<dbReference type="Gene3D" id="1.20.1660.10">
    <property type="entry name" value="Hypothetical protein (EF3068)"/>
    <property type="match status" value="1"/>
</dbReference>
<dbReference type="Pfam" id="PF08713">
    <property type="entry name" value="DNA_alkylation"/>
    <property type="match status" value="1"/>
</dbReference>
<accession>A0ABR8WH36</accession>
<dbReference type="RefSeq" id="WP_191716513.1">
    <property type="nucleotide sequence ID" value="NZ_JACSPU010000006.1"/>
</dbReference>
<dbReference type="SUPFAM" id="SSF48371">
    <property type="entry name" value="ARM repeat"/>
    <property type="match status" value="1"/>
</dbReference>
<keyword evidence="2" id="KW-1185">Reference proteome</keyword>
<name>A0ABR8WH36_9BACL</name>
<gene>
    <name evidence="1" type="ORF">H9630_15990</name>
</gene>
<proteinExistence type="predicted"/>
<dbReference type="InterPro" id="IPR014825">
    <property type="entry name" value="DNA_alkylation"/>
</dbReference>
<evidence type="ECO:0000313" key="1">
    <source>
        <dbReference type="EMBL" id="MBD8016329.1"/>
    </source>
</evidence>
<dbReference type="Proteomes" id="UP000658980">
    <property type="component" value="Unassembled WGS sequence"/>
</dbReference>
<sequence>MEKQPWDSKGIINKFEAHRNMEMAAPMAAYMRNQFAFLGIKTPLRKALLNQQFREFHLPERRHLTEEVWKLYELPEREYQYAAIAVLEKMKTQLTLEDLPFLQQVIESKSWWDSVDAIAPRTLGHVIQTERAAGTLHMLKWSKAENMWTNRAAILHQLKYKQDTDPAALSQIILKHAGSSEFFIQKAIGWALREYAKTDLEWVRTFVFEHSLMPLSKREALKNIKY</sequence>
<dbReference type="InterPro" id="IPR016024">
    <property type="entry name" value="ARM-type_fold"/>
</dbReference>
<dbReference type="EMBL" id="JACSPU010000006">
    <property type="protein sequence ID" value="MBD8016329.1"/>
    <property type="molecule type" value="Genomic_DNA"/>
</dbReference>
<comment type="caution">
    <text evidence="1">The sequence shown here is derived from an EMBL/GenBank/DDBJ whole genome shotgun (WGS) entry which is preliminary data.</text>
</comment>
<dbReference type="PANTHER" id="PTHR34070">
    <property type="entry name" value="ARMADILLO-TYPE FOLD"/>
    <property type="match status" value="1"/>
</dbReference>